<dbReference type="EMBL" id="MEUI01000011">
    <property type="protein sequence ID" value="OGC34947.1"/>
    <property type="molecule type" value="Genomic_DNA"/>
</dbReference>
<feature type="binding site" evidence="8">
    <location>
        <position position="344"/>
    </location>
    <ligand>
        <name>Mn(2+)</name>
        <dbReference type="ChEBI" id="CHEBI:29035"/>
        <label>1</label>
    </ligand>
</feature>
<dbReference type="NCBIfam" id="NF002073">
    <property type="entry name" value="PRK00913.1-2"/>
    <property type="match status" value="1"/>
</dbReference>
<feature type="binding site" evidence="8">
    <location>
        <position position="267"/>
    </location>
    <ligand>
        <name>Mn(2+)</name>
        <dbReference type="ChEBI" id="CHEBI:29035"/>
        <label>1</label>
    </ligand>
</feature>
<dbReference type="InterPro" id="IPR011356">
    <property type="entry name" value="Leucine_aapep/pepB"/>
</dbReference>
<feature type="active site" evidence="8">
    <location>
        <position position="348"/>
    </location>
</feature>
<evidence type="ECO:0000256" key="8">
    <source>
        <dbReference type="HAMAP-Rule" id="MF_00181"/>
    </source>
</evidence>
<evidence type="ECO:0000256" key="1">
    <source>
        <dbReference type="ARBA" id="ARBA00000135"/>
    </source>
</evidence>
<evidence type="ECO:0000256" key="2">
    <source>
        <dbReference type="ARBA" id="ARBA00000967"/>
    </source>
</evidence>
<dbReference type="NCBIfam" id="NF002083">
    <property type="entry name" value="PRK00913.3-5"/>
    <property type="match status" value="1"/>
</dbReference>
<dbReference type="GO" id="GO:0006508">
    <property type="term" value="P:proteolysis"/>
    <property type="evidence" value="ECO:0007669"/>
    <property type="project" value="UniProtKB-KW"/>
</dbReference>
<reference evidence="10 11" key="1">
    <citation type="journal article" date="2016" name="Nat. Commun.">
        <title>Thousands of microbial genomes shed light on interconnected biogeochemical processes in an aquifer system.</title>
        <authorList>
            <person name="Anantharaman K."/>
            <person name="Brown C.T."/>
            <person name="Hug L.A."/>
            <person name="Sharon I."/>
            <person name="Castelle C.J."/>
            <person name="Probst A.J."/>
            <person name="Thomas B.C."/>
            <person name="Singh A."/>
            <person name="Wilkins M.J."/>
            <person name="Karaoz U."/>
            <person name="Brodie E.L."/>
            <person name="Williams K.H."/>
            <person name="Hubbard S.S."/>
            <person name="Banfield J.F."/>
        </authorList>
    </citation>
    <scope>NUCLEOTIDE SEQUENCE [LARGE SCALE GENOMIC DNA]</scope>
</reference>
<feature type="binding site" evidence="8">
    <location>
        <position position="346"/>
    </location>
    <ligand>
        <name>Mn(2+)</name>
        <dbReference type="ChEBI" id="CHEBI:29035"/>
        <label>2</label>
    </ligand>
</feature>
<keyword evidence="6 8" id="KW-0378">Hydrolase</keyword>
<dbReference type="PANTHER" id="PTHR11963:SF23">
    <property type="entry name" value="CYTOSOL AMINOPEPTIDASE"/>
    <property type="match status" value="1"/>
</dbReference>
<keyword evidence="8" id="KW-0464">Manganese</keyword>
<evidence type="ECO:0000256" key="4">
    <source>
        <dbReference type="ARBA" id="ARBA00022438"/>
    </source>
</evidence>
<dbReference type="InterPro" id="IPR023042">
    <property type="entry name" value="Peptidase_M17_leu_NH2_pept"/>
</dbReference>
<evidence type="ECO:0000313" key="10">
    <source>
        <dbReference type="EMBL" id="OGC34947.1"/>
    </source>
</evidence>
<dbReference type="InterPro" id="IPR000819">
    <property type="entry name" value="Peptidase_M17_C"/>
</dbReference>
<evidence type="ECO:0000313" key="11">
    <source>
        <dbReference type="Proteomes" id="UP000177309"/>
    </source>
</evidence>
<evidence type="ECO:0000256" key="6">
    <source>
        <dbReference type="ARBA" id="ARBA00022801"/>
    </source>
</evidence>
<dbReference type="InterPro" id="IPR043472">
    <property type="entry name" value="Macro_dom-like"/>
</dbReference>
<dbReference type="AlphaFoldDB" id="A0A1F4TQN1"/>
<name>A0A1F4TQN1_UNCSA</name>
<feature type="binding site" evidence="8">
    <location>
        <position position="262"/>
    </location>
    <ligand>
        <name>Mn(2+)</name>
        <dbReference type="ChEBI" id="CHEBI:29035"/>
        <label>2</label>
    </ligand>
</feature>
<dbReference type="NCBIfam" id="NF002074">
    <property type="entry name" value="PRK00913.1-4"/>
    <property type="match status" value="1"/>
</dbReference>
<dbReference type="Pfam" id="PF02789">
    <property type="entry name" value="Peptidase_M17_N"/>
    <property type="match status" value="1"/>
</dbReference>
<dbReference type="SUPFAM" id="SSF52949">
    <property type="entry name" value="Macro domain-like"/>
    <property type="match status" value="1"/>
</dbReference>
<sequence>MKIDVKAASITDVKCDLLVVNIFEGLKVPGGATAVIDKKLNGSIVRLIKSGEITGKLAEVNVIHTQGKLPATQVLVVGLGKSSEFEVDKIRIVASAAMAEAKKIKAKNVATIVHGAGAGGITLPNAAQALVEGILIGSYKYDGFAKVKDDSYFKVESVTLVELQKAKVKSIEAGVRLGRLIGESVNNARDLVNGPANKITPTFLAARAAKIAGIKVKVFGLNEANKIGMHSYTSVAKGSKEPAKFIVMQYGQGKPEIALVGKGVTFDAGGISLKPSRKLWEMKTDMSGAAAVLETMRLISHLKIRKNIVGILPCCENMPDGEAQKPGDVISSLSGKTIEIISTDAEGRMVMADAITYAKKMGVKKIIDVATLTGACVSALGDAASGIMGNSQMLVNELIAAGKTAGEKLWQLPLLEEYKDYSKSEIADVKNCTEQGMAGPSIGGLFLKLFVEDTSWAHIDIAGTAYLGKGRGYLSTGATGVMVRTLTSYLMQ</sequence>
<comment type="catalytic activity">
    <reaction evidence="2 8">
        <text>Release of an N-terminal amino acid, preferentially leucine, but not glutamic or aspartic acids.</text>
        <dbReference type="EC" id="3.4.11.10"/>
    </reaction>
</comment>
<dbReference type="EC" id="3.4.11.10" evidence="8"/>
<comment type="similarity">
    <text evidence="3 8">Belongs to the peptidase M17 family.</text>
</comment>
<comment type="function">
    <text evidence="7 8">Presumably involved in the processing and regular turnover of intracellular proteins. Catalyzes the removal of unsubstituted N-terminal amino acids from various peptides.</text>
</comment>
<accession>A0A1F4TQN1</accession>
<feature type="binding site" evidence="8">
    <location>
        <position position="267"/>
    </location>
    <ligand>
        <name>Mn(2+)</name>
        <dbReference type="ChEBI" id="CHEBI:29035"/>
        <label>2</label>
    </ligand>
</feature>
<comment type="caution">
    <text evidence="10">The sequence shown here is derived from an EMBL/GenBank/DDBJ whole genome shotgun (WGS) entry which is preliminary data.</text>
</comment>
<comment type="cofactor">
    <cofactor evidence="8">
        <name>Mn(2+)</name>
        <dbReference type="ChEBI" id="CHEBI:29035"/>
    </cofactor>
    <text evidence="8">Binds 2 manganese ions per subunit.</text>
</comment>
<evidence type="ECO:0000256" key="7">
    <source>
        <dbReference type="ARBA" id="ARBA00049972"/>
    </source>
</evidence>
<evidence type="ECO:0000259" key="9">
    <source>
        <dbReference type="PROSITE" id="PS00631"/>
    </source>
</evidence>
<dbReference type="Proteomes" id="UP000177309">
    <property type="component" value="Unassembled WGS sequence"/>
</dbReference>
<evidence type="ECO:0000256" key="5">
    <source>
        <dbReference type="ARBA" id="ARBA00022670"/>
    </source>
</evidence>
<dbReference type="SUPFAM" id="SSF53187">
    <property type="entry name" value="Zn-dependent exopeptidases"/>
    <property type="match status" value="1"/>
</dbReference>
<dbReference type="GO" id="GO:0005737">
    <property type="term" value="C:cytoplasm"/>
    <property type="evidence" value="ECO:0007669"/>
    <property type="project" value="UniProtKB-SubCell"/>
</dbReference>
<keyword evidence="8" id="KW-0479">Metal-binding</keyword>
<feature type="binding site" evidence="8">
    <location>
        <position position="346"/>
    </location>
    <ligand>
        <name>Mn(2+)</name>
        <dbReference type="ChEBI" id="CHEBI:29035"/>
        <label>1</label>
    </ligand>
</feature>
<protein>
    <recommendedName>
        <fullName evidence="8">Probable cytosol aminopeptidase</fullName>
        <ecNumber evidence="8">3.4.11.1</ecNumber>
    </recommendedName>
    <alternativeName>
        <fullName evidence="8">Leucine aminopeptidase</fullName>
        <shortName evidence="8">LAP</shortName>
        <ecNumber evidence="8">3.4.11.10</ecNumber>
    </alternativeName>
    <alternativeName>
        <fullName evidence="8">Leucyl aminopeptidase</fullName>
    </alternativeName>
</protein>
<evidence type="ECO:0000256" key="3">
    <source>
        <dbReference type="ARBA" id="ARBA00009528"/>
    </source>
</evidence>
<dbReference type="PRINTS" id="PR00481">
    <property type="entry name" value="LAMNOPPTDASE"/>
</dbReference>
<dbReference type="CDD" id="cd00433">
    <property type="entry name" value="Peptidase_M17"/>
    <property type="match status" value="1"/>
</dbReference>
<comment type="subcellular location">
    <subcellularLocation>
        <location evidence="8">Cytoplasm</location>
    </subcellularLocation>
</comment>
<organism evidence="10 11">
    <name type="scientific">candidate division WOR-1 bacterium RIFOXYC2_FULL_41_25</name>
    <dbReference type="NCBI Taxonomy" id="1802586"/>
    <lineage>
        <taxon>Bacteria</taxon>
        <taxon>Bacillati</taxon>
        <taxon>Saganbacteria</taxon>
    </lineage>
</organism>
<feature type="binding site" evidence="8">
    <location>
        <position position="285"/>
    </location>
    <ligand>
        <name>Mn(2+)</name>
        <dbReference type="ChEBI" id="CHEBI:29035"/>
        <label>2</label>
    </ligand>
</feature>
<feature type="active site" evidence="8">
    <location>
        <position position="274"/>
    </location>
</feature>
<dbReference type="EC" id="3.4.11.1" evidence="8"/>
<dbReference type="Gene3D" id="3.40.220.10">
    <property type="entry name" value="Leucine Aminopeptidase, subunit E, domain 1"/>
    <property type="match status" value="1"/>
</dbReference>
<dbReference type="GO" id="GO:0070006">
    <property type="term" value="F:metalloaminopeptidase activity"/>
    <property type="evidence" value="ECO:0007669"/>
    <property type="project" value="InterPro"/>
</dbReference>
<dbReference type="GO" id="GO:0030145">
    <property type="term" value="F:manganese ion binding"/>
    <property type="evidence" value="ECO:0007669"/>
    <property type="project" value="UniProtKB-UniRule"/>
</dbReference>
<keyword evidence="4 8" id="KW-0031">Aminopeptidase</keyword>
<dbReference type="Gene3D" id="3.40.630.10">
    <property type="entry name" value="Zn peptidases"/>
    <property type="match status" value="1"/>
</dbReference>
<dbReference type="PROSITE" id="PS00631">
    <property type="entry name" value="CYTOSOL_AP"/>
    <property type="match status" value="1"/>
</dbReference>
<gene>
    <name evidence="8" type="primary">pepA</name>
    <name evidence="10" type="ORF">A2462_05060</name>
</gene>
<feature type="domain" description="Cytosol aminopeptidase" evidence="9">
    <location>
        <begin position="342"/>
        <end position="349"/>
    </location>
</feature>
<dbReference type="InterPro" id="IPR008283">
    <property type="entry name" value="Peptidase_M17_N"/>
</dbReference>
<proteinExistence type="inferred from homology"/>
<dbReference type="Pfam" id="PF00883">
    <property type="entry name" value="Peptidase_M17"/>
    <property type="match status" value="1"/>
</dbReference>
<comment type="catalytic activity">
    <reaction evidence="1 8">
        <text>Release of an N-terminal amino acid, Xaa-|-Yaa-, in which Xaa is preferably Leu, but may be other amino acids including Pro although not Arg or Lys, and Yaa may be Pro. Amino acid amides and methyl esters are also readily hydrolyzed, but rates on arylamides are exceedingly low.</text>
        <dbReference type="EC" id="3.4.11.1"/>
    </reaction>
</comment>
<keyword evidence="8" id="KW-0963">Cytoplasm</keyword>
<keyword evidence="5 8" id="KW-0645">Protease</keyword>
<dbReference type="HAMAP" id="MF_00181">
    <property type="entry name" value="Cytosol_peptidase_M17"/>
    <property type="match status" value="1"/>
</dbReference>
<dbReference type="PANTHER" id="PTHR11963">
    <property type="entry name" value="LEUCINE AMINOPEPTIDASE-RELATED"/>
    <property type="match status" value="1"/>
</dbReference>